<comment type="catalytic activity">
    <reaction evidence="1">
        <text>Random endo-hydrolysis of N-acetyl-beta-D-glucosaminide (1-&gt;4)-beta-linkages in chitin and chitodextrins.</text>
        <dbReference type="EC" id="3.2.1.14"/>
    </reaction>
</comment>
<protein>
    <recommendedName>
        <fullName evidence="2">chitinase</fullName>
        <ecNumber evidence="2">3.2.1.14</ecNumber>
    </recommendedName>
</protein>
<dbReference type="InterPro" id="IPR050314">
    <property type="entry name" value="Glycosyl_Hydrlase_18"/>
</dbReference>
<dbReference type="SUPFAM" id="SSF54556">
    <property type="entry name" value="Chitinase insertion domain"/>
    <property type="match status" value="1"/>
</dbReference>
<dbReference type="InterPro" id="IPR001223">
    <property type="entry name" value="Glyco_hydro18_cat"/>
</dbReference>
<dbReference type="InterPro" id="IPR011583">
    <property type="entry name" value="Chitinase_II/V-like_cat"/>
</dbReference>
<name>A0ABW3M2S8_9PSEU</name>
<dbReference type="Pfam" id="PF00704">
    <property type="entry name" value="Glyco_hydro_18"/>
    <property type="match status" value="1"/>
</dbReference>
<dbReference type="InterPro" id="IPR017853">
    <property type="entry name" value="GH"/>
</dbReference>
<dbReference type="PROSITE" id="PS51910">
    <property type="entry name" value="GH18_2"/>
    <property type="match status" value="1"/>
</dbReference>
<evidence type="ECO:0000313" key="6">
    <source>
        <dbReference type="EMBL" id="MFD1044961.1"/>
    </source>
</evidence>
<keyword evidence="7" id="KW-1185">Reference proteome</keyword>
<comment type="caution">
    <text evidence="6">The sequence shown here is derived from an EMBL/GenBank/DDBJ whole genome shotgun (WGS) entry which is preliminary data.</text>
</comment>
<keyword evidence="3" id="KW-0146">Chitin degradation</keyword>
<keyword evidence="3" id="KW-0119">Carbohydrate metabolism</keyword>
<dbReference type="SUPFAM" id="SSF51445">
    <property type="entry name" value="(Trans)glycosidases"/>
    <property type="match status" value="1"/>
</dbReference>
<dbReference type="PANTHER" id="PTHR11177">
    <property type="entry name" value="CHITINASE"/>
    <property type="match status" value="1"/>
</dbReference>
<dbReference type="Gene3D" id="3.20.20.80">
    <property type="entry name" value="Glycosidases"/>
    <property type="match status" value="1"/>
</dbReference>
<dbReference type="PANTHER" id="PTHR11177:SF317">
    <property type="entry name" value="CHITINASE 12-RELATED"/>
    <property type="match status" value="1"/>
</dbReference>
<dbReference type="GO" id="GO:0016787">
    <property type="term" value="F:hydrolase activity"/>
    <property type="evidence" value="ECO:0007669"/>
    <property type="project" value="UniProtKB-KW"/>
</dbReference>
<dbReference type="SMART" id="SM00636">
    <property type="entry name" value="Glyco_18"/>
    <property type="match status" value="1"/>
</dbReference>
<evidence type="ECO:0000256" key="1">
    <source>
        <dbReference type="ARBA" id="ARBA00000822"/>
    </source>
</evidence>
<evidence type="ECO:0000259" key="5">
    <source>
        <dbReference type="PROSITE" id="PS51910"/>
    </source>
</evidence>
<evidence type="ECO:0000256" key="2">
    <source>
        <dbReference type="ARBA" id="ARBA00012729"/>
    </source>
</evidence>
<proteinExistence type="predicted"/>
<dbReference type="InterPro" id="IPR029070">
    <property type="entry name" value="Chitinase_insertion_sf"/>
</dbReference>
<feature type="compositionally biased region" description="Polar residues" evidence="4">
    <location>
        <begin position="43"/>
        <end position="55"/>
    </location>
</feature>
<evidence type="ECO:0000256" key="3">
    <source>
        <dbReference type="ARBA" id="ARBA00023024"/>
    </source>
</evidence>
<dbReference type="Gene3D" id="3.10.50.10">
    <property type="match status" value="1"/>
</dbReference>
<gene>
    <name evidence="6" type="ORF">ACFQ1S_04790</name>
</gene>
<feature type="compositionally biased region" description="Polar residues" evidence="4">
    <location>
        <begin position="7"/>
        <end position="20"/>
    </location>
</feature>
<dbReference type="EC" id="3.2.1.14" evidence="2"/>
<keyword evidence="6" id="KW-0378">Hydrolase</keyword>
<sequence length="195" mass="21026">MCCTWATPGSRTANRSTVTEPGTGPRSPNGTTSPTTCGSPGSRRNSPTGWSTRASDTAACARRNRDWKAGAPRNKIVLGVPFYGHGWTGVTNQNHGLFQPSTGPAPSRFDAGTEDYKALKDLVTAGTYKVYRDNTAGHAWIFDGTTFWTYDDPTEMRRKARYINDRGLGGAMIWSLDGDTSDGELISALHDSLCG</sequence>
<feature type="domain" description="GH18" evidence="5">
    <location>
        <begin position="1"/>
        <end position="195"/>
    </location>
</feature>
<evidence type="ECO:0000313" key="7">
    <source>
        <dbReference type="Proteomes" id="UP001597045"/>
    </source>
</evidence>
<reference evidence="7" key="1">
    <citation type="journal article" date="2019" name="Int. J. Syst. Evol. Microbiol.">
        <title>The Global Catalogue of Microorganisms (GCM) 10K type strain sequencing project: providing services to taxonomists for standard genome sequencing and annotation.</title>
        <authorList>
            <consortium name="The Broad Institute Genomics Platform"/>
            <consortium name="The Broad Institute Genome Sequencing Center for Infectious Disease"/>
            <person name="Wu L."/>
            <person name="Ma J."/>
        </authorList>
    </citation>
    <scope>NUCLEOTIDE SEQUENCE [LARGE SCALE GENOMIC DNA]</scope>
    <source>
        <strain evidence="7">JCM 31486</strain>
    </source>
</reference>
<organism evidence="6 7">
    <name type="scientific">Kibdelosporangium lantanae</name>
    <dbReference type="NCBI Taxonomy" id="1497396"/>
    <lineage>
        <taxon>Bacteria</taxon>
        <taxon>Bacillati</taxon>
        <taxon>Actinomycetota</taxon>
        <taxon>Actinomycetes</taxon>
        <taxon>Pseudonocardiales</taxon>
        <taxon>Pseudonocardiaceae</taxon>
        <taxon>Kibdelosporangium</taxon>
    </lineage>
</organism>
<keyword evidence="3" id="KW-0624">Polysaccharide degradation</keyword>
<feature type="region of interest" description="Disordered" evidence="4">
    <location>
        <begin position="1"/>
        <end position="57"/>
    </location>
</feature>
<accession>A0ABW3M2S8</accession>
<dbReference type="EMBL" id="JBHTIS010000170">
    <property type="protein sequence ID" value="MFD1044961.1"/>
    <property type="molecule type" value="Genomic_DNA"/>
</dbReference>
<dbReference type="Proteomes" id="UP001597045">
    <property type="component" value="Unassembled WGS sequence"/>
</dbReference>
<feature type="compositionally biased region" description="Low complexity" evidence="4">
    <location>
        <begin position="27"/>
        <end position="42"/>
    </location>
</feature>
<evidence type="ECO:0000256" key="4">
    <source>
        <dbReference type="SAM" id="MobiDB-lite"/>
    </source>
</evidence>